<proteinExistence type="predicted"/>
<comment type="caution">
    <text evidence="1">The sequence shown here is derived from an EMBL/GenBank/DDBJ whole genome shotgun (WGS) entry which is preliminary data.</text>
</comment>
<organism evidence="1 2">
    <name type="scientific">Pistacia atlantica</name>
    <dbReference type="NCBI Taxonomy" id="434234"/>
    <lineage>
        <taxon>Eukaryota</taxon>
        <taxon>Viridiplantae</taxon>
        <taxon>Streptophyta</taxon>
        <taxon>Embryophyta</taxon>
        <taxon>Tracheophyta</taxon>
        <taxon>Spermatophyta</taxon>
        <taxon>Magnoliopsida</taxon>
        <taxon>eudicotyledons</taxon>
        <taxon>Gunneridae</taxon>
        <taxon>Pentapetalae</taxon>
        <taxon>rosids</taxon>
        <taxon>malvids</taxon>
        <taxon>Sapindales</taxon>
        <taxon>Anacardiaceae</taxon>
        <taxon>Pistacia</taxon>
    </lineage>
</organism>
<reference evidence="2" key="1">
    <citation type="journal article" date="2023" name="G3 (Bethesda)">
        <title>Genome assembly and association tests identify interacting loci associated with vigor, precocity, and sex in interspecific pistachio rootstocks.</title>
        <authorList>
            <person name="Palmer W."/>
            <person name="Jacygrad E."/>
            <person name="Sagayaradj S."/>
            <person name="Cavanaugh K."/>
            <person name="Han R."/>
            <person name="Bertier L."/>
            <person name="Beede B."/>
            <person name="Kafkas S."/>
            <person name="Golino D."/>
            <person name="Preece J."/>
            <person name="Michelmore R."/>
        </authorList>
    </citation>
    <scope>NUCLEOTIDE SEQUENCE [LARGE SCALE GENOMIC DNA]</scope>
</reference>
<protein>
    <submittedName>
        <fullName evidence="1">Uncharacterized protein</fullName>
    </submittedName>
</protein>
<evidence type="ECO:0000313" key="1">
    <source>
        <dbReference type="EMBL" id="KAJ0101069.1"/>
    </source>
</evidence>
<accession>A0ACC1BPZ1</accession>
<sequence length="194" mass="21816">MARTLSRSIFLNSPVNRSSISLLNRSNPNLTFPKYPSNLSKISNFPLAHSSMDAPPEGYRRNVGICLINSSKKIFAASRLDIPDSWQMPQGSANSTAAKDRIKRWCIDAECYYLLLGFPVTLLKFGDVFDVGGIDEGEDPKVAAIRELREETGISSAEVLAETPHWLTYDFPPDVREKLKHQWGSDWKGQAQKW</sequence>
<dbReference type="Proteomes" id="UP001164250">
    <property type="component" value="Chromosome 3"/>
</dbReference>
<name>A0ACC1BPZ1_9ROSI</name>
<gene>
    <name evidence="1" type="ORF">Patl1_05849</name>
</gene>
<dbReference type="EMBL" id="CM047899">
    <property type="protein sequence ID" value="KAJ0101069.1"/>
    <property type="molecule type" value="Genomic_DNA"/>
</dbReference>
<keyword evidence="2" id="KW-1185">Reference proteome</keyword>
<evidence type="ECO:0000313" key="2">
    <source>
        <dbReference type="Proteomes" id="UP001164250"/>
    </source>
</evidence>